<dbReference type="Gene3D" id="3.10.100.10">
    <property type="entry name" value="Mannose-Binding Protein A, subunit A"/>
    <property type="match status" value="3"/>
</dbReference>
<reference evidence="3" key="1">
    <citation type="submission" date="2022-01" db="EMBL/GenBank/DDBJ databases">
        <authorList>
            <person name="King R."/>
        </authorList>
    </citation>
    <scope>NUCLEOTIDE SEQUENCE</scope>
</reference>
<dbReference type="Proteomes" id="UP001153636">
    <property type="component" value="Chromosome 5"/>
</dbReference>
<dbReference type="PROSITE" id="PS00615">
    <property type="entry name" value="C_TYPE_LECTIN_1"/>
    <property type="match status" value="2"/>
</dbReference>
<dbReference type="InterPro" id="IPR001304">
    <property type="entry name" value="C-type_lectin-like"/>
</dbReference>
<dbReference type="PROSITE" id="PS50041">
    <property type="entry name" value="C_TYPE_LECTIN_2"/>
    <property type="match status" value="3"/>
</dbReference>
<dbReference type="SUPFAM" id="SSF56436">
    <property type="entry name" value="C-type lectin-like"/>
    <property type="match status" value="3"/>
</dbReference>
<dbReference type="InterPro" id="IPR018378">
    <property type="entry name" value="C-type_lectin_CS"/>
</dbReference>
<dbReference type="CDD" id="cd00037">
    <property type="entry name" value="CLECT"/>
    <property type="match status" value="3"/>
</dbReference>
<feature type="domain" description="C-type lectin" evidence="2">
    <location>
        <begin position="275"/>
        <end position="393"/>
    </location>
</feature>
<dbReference type="OrthoDB" id="8187082at2759"/>
<dbReference type="InterPro" id="IPR016187">
    <property type="entry name" value="CTDL_fold"/>
</dbReference>
<keyword evidence="1" id="KW-1015">Disulfide bond</keyword>
<accession>A0A9P0CWV7</accession>
<gene>
    <name evidence="3" type="ORF">PSYICH_LOCUS11409</name>
</gene>
<name>A0A9P0CWV7_9CUCU</name>
<sequence>MRLVTIPNKEVSDFLYQIINNANKITRYWTSGTSLIDGKNWVWFSTLKQIIYTNWLFGQPDLPAERCIELQLQKSRGLQWNNLDCNIQLNFICESQDVNDKGEVMPNNWQGAFADPSISPNFPVLNYNKNSYYIGNHMVLSYVDADRFCKLIGMELVSIESKEENNYIYNYIRDTIAGTTFWSAGTRLVNGIDWYWLPYGRKVTYTNWFVGKPDSKVEHCIQLQFLKDSGLFWNDLNCAIAQNFICEAPTEKIAACPIIDPACEKLPANQCPTISKSPAFHFGKEKVTNNDAVKKCNDLGLKLISIRDKATQEYVQKYIANIAYDNPFWTSGNRLSDQTTWRWLSGENIKEFFWNTGEPNNSGGEECISIKKEGQVYGWNDAPCNQLNYYICEYPYEHNNCQNSCNQLPVVNVFIDNEPKTVY</sequence>
<proteinExistence type="predicted"/>
<organism evidence="3 4">
    <name type="scientific">Psylliodes chrysocephalus</name>
    <dbReference type="NCBI Taxonomy" id="3402493"/>
    <lineage>
        <taxon>Eukaryota</taxon>
        <taxon>Metazoa</taxon>
        <taxon>Ecdysozoa</taxon>
        <taxon>Arthropoda</taxon>
        <taxon>Hexapoda</taxon>
        <taxon>Insecta</taxon>
        <taxon>Pterygota</taxon>
        <taxon>Neoptera</taxon>
        <taxon>Endopterygota</taxon>
        <taxon>Coleoptera</taxon>
        <taxon>Polyphaga</taxon>
        <taxon>Cucujiformia</taxon>
        <taxon>Chrysomeloidea</taxon>
        <taxon>Chrysomelidae</taxon>
        <taxon>Galerucinae</taxon>
        <taxon>Alticini</taxon>
        <taxon>Psylliodes</taxon>
    </lineage>
</organism>
<protein>
    <recommendedName>
        <fullName evidence="2">C-type lectin domain-containing protein</fullName>
    </recommendedName>
</protein>
<keyword evidence="4" id="KW-1185">Reference proteome</keyword>
<dbReference type="Pfam" id="PF00059">
    <property type="entry name" value="Lectin_C"/>
    <property type="match status" value="3"/>
</dbReference>
<dbReference type="EMBL" id="OV651817">
    <property type="protein sequence ID" value="CAH1110862.1"/>
    <property type="molecule type" value="Genomic_DNA"/>
</dbReference>
<dbReference type="PANTHER" id="PTHR22803">
    <property type="entry name" value="MANNOSE, PHOSPHOLIPASE, LECTIN RECEPTOR RELATED"/>
    <property type="match status" value="1"/>
</dbReference>
<dbReference type="SMART" id="SM00034">
    <property type="entry name" value="CLECT"/>
    <property type="match status" value="3"/>
</dbReference>
<evidence type="ECO:0000313" key="4">
    <source>
        <dbReference type="Proteomes" id="UP001153636"/>
    </source>
</evidence>
<dbReference type="InterPro" id="IPR050111">
    <property type="entry name" value="C-type_lectin/snaclec_domain"/>
</dbReference>
<evidence type="ECO:0000313" key="3">
    <source>
        <dbReference type="EMBL" id="CAH1110862.1"/>
    </source>
</evidence>
<dbReference type="InterPro" id="IPR016186">
    <property type="entry name" value="C-type_lectin-like/link_sf"/>
</dbReference>
<feature type="domain" description="C-type lectin" evidence="2">
    <location>
        <begin position="127"/>
        <end position="247"/>
    </location>
</feature>
<feature type="domain" description="C-type lectin" evidence="2">
    <location>
        <begin position="1"/>
        <end position="94"/>
    </location>
</feature>
<evidence type="ECO:0000259" key="2">
    <source>
        <dbReference type="PROSITE" id="PS50041"/>
    </source>
</evidence>
<evidence type="ECO:0000256" key="1">
    <source>
        <dbReference type="ARBA" id="ARBA00023157"/>
    </source>
</evidence>
<dbReference type="AlphaFoldDB" id="A0A9P0CWV7"/>